<gene>
    <name evidence="3" type="ORF">B296_00040745</name>
</gene>
<evidence type="ECO:0000313" key="4">
    <source>
        <dbReference type="Proteomes" id="UP000287651"/>
    </source>
</evidence>
<name>A0A426YWH8_ENSVE</name>
<accession>A0A426YWH8</accession>
<comment type="caution">
    <text evidence="3">The sequence shown here is derived from an EMBL/GenBank/DDBJ whole genome shotgun (WGS) entry which is preliminary data.</text>
</comment>
<feature type="coiled-coil region" evidence="1">
    <location>
        <begin position="178"/>
        <end position="205"/>
    </location>
</feature>
<dbReference type="Proteomes" id="UP000287651">
    <property type="component" value="Unassembled WGS sequence"/>
</dbReference>
<dbReference type="AlphaFoldDB" id="A0A426YWH8"/>
<sequence>MLPLSGLVRAYRQVSDHHGPGAPLEALISRRAKPHARGSCPAVGTSPRPLSRSTPEPSKEATSGQPASTLWPPPTPSLKVATPHVKPSIEECPKQPLSPMGEGPHITSSDPSLGPPAMILPCNGVARKPSISKRESALEVRWSSLLLYPSTLQQTGTPSPPKAQDEAAIVEDMAIESIAEGEQQIKALRHELKDAHRQLGKGNEEKMLLEKQLSTKSDELVATQLAVEEAKGAWKDEKNQASE</sequence>
<keyword evidence="1" id="KW-0175">Coiled coil</keyword>
<reference evidence="3 4" key="1">
    <citation type="journal article" date="2014" name="Agronomy (Basel)">
        <title>A Draft Genome Sequence for Ensete ventricosum, the Drought-Tolerant Tree Against Hunger.</title>
        <authorList>
            <person name="Harrison J."/>
            <person name="Moore K.A."/>
            <person name="Paszkiewicz K."/>
            <person name="Jones T."/>
            <person name="Grant M."/>
            <person name="Ambacheew D."/>
            <person name="Muzemil S."/>
            <person name="Studholme D.J."/>
        </authorList>
    </citation>
    <scope>NUCLEOTIDE SEQUENCE [LARGE SCALE GENOMIC DNA]</scope>
</reference>
<feature type="compositionally biased region" description="Polar residues" evidence="2">
    <location>
        <begin position="51"/>
        <end position="68"/>
    </location>
</feature>
<evidence type="ECO:0000256" key="1">
    <source>
        <dbReference type="SAM" id="Coils"/>
    </source>
</evidence>
<proteinExistence type="predicted"/>
<evidence type="ECO:0000256" key="2">
    <source>
        <dbReference type="SAM" id="MobiDB-lite"/>
    </source>
</evidence>
<feature type="region of interest" description="Disordered" evidence="2">
    <location>
        <begin position="15"/>
        <end position="120"/>
    </location>
</feature>
<dbReference type="EMBL" id="AMZH03009788">
    <property type="protein sequence ID" value="RRT56064.1"/>
    <property type="molecule type" value="Genomic_DNA"/>
</dbReference>
<evidence type="ECO:0000313" key="3">
    <source>
        <dbReference type="EMBL" id="RRT56064.1"/>
    </source>
</evidence>
<organism evidence="3 4">
    <name type="scientific">Ensete ventricosum</name>
    <name type="common">Abyssinian banana</name>
    <name type="synonym">Musa ensete</name>
    <dbReference type="NCBI Taxonomy" id="4639"/>
    <lineage>
        <taxon>Eukaryota</taxon>
        <taxon>Viridiplantae</taxon>
        <taxon>Streptophyta</taxon>
        <taxon>Embryophyta</taxon>
        <taxon>Tracheophyta</taxon>
        <taxon>Spermatophyta</taxon>
        <taxon>Magnoliopsida</taxon>
        <taxon>Liliopsida</taxon>
        <taxon>Zingiberales</taxon>
        <taxon>Musaceae</taxon>
        <taxon>Ensete</taxon>
    </lineage>
</organism>
<protein>
    <submittedName>
        <fullName evidence="3">Uncharacterized protein</fullName>
    </submittedName>
</protein>